<dbReference type="Proteomes" id="UP000030645">
    <property type="component" value="Unassembled WGS sequence"/>
</dbReference>
<dbReference type="EMBL" id="KE346351">
    <property type="protein sequence ID" value="EXC34684.1"/>
    <property type="molecule type" value="Genomic_DNA"/>
</dbReference>
<evidence type="ECO:0000313" key="2">
    <source>
        <dbReference type="Proteomes" id="UP000030645"/>
    </source>
</evidence>
<name>W9SJD4_9ROSA</name>
<proteinExistence type="predicted"/>
<keyword evidence="2" id="KW-1185">Reference proteome</keyword>
<evidence type="ECO:0000313" key="1">
    <source>
        <dbReference type="EMBL" id="EXC34684.1"/>
    </source>
</evidence>
<sequence length="90" mass="9792">MSPLSPQPALLTALKRSHRPLTVRYLPTFLSWLLYSVSWCGASVRLGGGKQRDNQGVGNKSKSGGLCTGSCKLGFWEGDSAVVVVHYLIW</sequence>
<gene>
    <name evidence="1" type="ORF">L484_020453</name>
</gene>
<protein>
    <submittedName>
        <fullName evidence="1">Uncharacterized protein</fullName>
    </submittedName>
</protein>
<organism evidence="1 2">
    <name type="scientific">Morus notabilis</name>
    <dbReference type="NCBI Taxonomy" id="981085"/>
    <lineage>
        <taxon>Eukaryota</taxon>
        <taxon>Viridiplantae</taxon>
        <taxon>Streptophyta</taxon>
        <taxon>Embryophyta</taxon>
        <taxon>Tracheophyta</taxon>
        <taxon>Spermatophyta</taxon>
        <taxon>Magnoliopsida</taxon>
        <taxon>eudicotyledons</taxon>
        <taxon>Gunneridae</taxon>
        <taxon>Pentapetalae</taxon>
        <taxon>rosids</taxon>
        <taxon>fabids</taxon>
        <taxon>Rosales</taxon>
        <taxon>Moraceae</taxon>
        <taxon>Moreae</taxon>
        <taxon>Morus</taxon>
    </lineage>
</organism>
<reference evidence="2" key="1">
    <citation type="submission" date="2013-01" db="EMBL/GenBank/DDBJ databases">
        <title>Draft Genome Sequence of a Mulberry Tree, Morus notabilis C.K. Schneid.</title>
        <authorList>
            <person name="He N."/>
            <person name="Zhao S."/>
        </authorList>
    </citation>
    <scope>NUCLEOTIDE SEQUENCE</scope>
</reference>
<dbReference type="AlphaFoldDB" id="W9SJD4"/>
<accession>W9SJD4</accession>